<sequence length="201" mass="23404">MDQTESNPTIPVKALQEQLQKEYQVGFSIHKVFGDKSTAKTLVQGNYEKKYDVLRDYILELLSTNSDTTVKSHLCDNIVAFLGRVVSYMLLNNLCEVFNSKLIEGRDKPLTKKIMVRRLESCRKWELTRFHCKHVIAVLNDKEDNGEKVGELHTYAHRVHWLETWKTTYVYKVVMGFSHKNFPISRSIPLNLLFDLVVLEL</sequence>
<evidence type="ECO:0000259" key="1">
    <source>
        <dbReference type="Pfam" id="PF04434"/>
    </source>
</evidence>
<dbReference type="EMBL" id="NBSK02000009">
    <property type="protein sequence ID" value="KAJ0185664.1"/>
    <property type="molecule type" value="Genomic_DNA"/>
</dbReference>
<name>A0A9R1WSW8_LACSA</name>
<organism evidence="2 3">
    <name type="scientific">Lactuca sativa</name>
    <name type="common">Garden lettuce</name>
    <dbReference type="NCBI Taxonomy" id="4236"/>
    <lineage>
        <taxon>Eukaryota</taxon>
        <taxon>Viridiplantae</taxon>
        <taxon>Streptophyta</taxon>
        <taxon>Embryophyta</taxon>
        <taxon>Tracheophyta</taxon>
        <taxon>Spermatophyta</taxon>
        <taxon>Magnoliopsida</taxon>
        <taxon>eudicotyledons</taxon>
        <taxon>Gunneridae</taxon>
        <taxon>Pentapetalae</taxon>
        <taxon>asterids</taxon>
        <taxon>campanulids</taxon>
        <taxon>Asterales</taxon>
        <taxon>Asteraceae</taxon>
        <taxon>Cichorioideae</taxon>
        <taxon>Cichorieae</taxon>
        <taxon>Lactucinae</taxon>
        <taxon>Lactuca</taxon>
    </lineage>
</organism>
<comment type="caution">
    <text evidence="2">The sequence shown here is derived from an EMBL/GenBank/DDBJ whole genome shotgun (WGS) entry which is preliminary data.</text>
</comment>
<dbReference type="PANTHER" id="PTHR31973">
    <property type="entry name" value="POLYPROTEIN, PUTATIVE-RELATED"/>
    <property type="match status" value="1"/>
</dbReference>
<dbReference type="AlphaFoldDB" id="A0A9R1WSW8"/>
<accession>A0A9R1WSW8</accession>
<dbReference type="GO" id="GO:0008270">
    <property type="term" value="F:zinc ion binding"/>
    <property type="evidence" value="ECO:0007669"/>
    <property type="project" value="InterPro"/>
</dbReference>
<keyword evidence="3" id="KW-1185">Reference proteome</keyword>
<evidence type="ECO:0000313" key="2">
    <source>
        <dbReference type="EMBL" id="KAJ0185664.1"/>
    </source>
</evidence>
<proteinExistence type="predicted"/>
<feature type="domain" description="SWIM-type" evidence="1">
    <location>
        <begin position="121"/>
        <end position="141"/>
    </location>
</feature>
<dbReference type="Pfam" id="PF04434">
    <property type="entry name" value="SWIM"/>
    <property type="match status" value="1"/>
</dbReference>
<dbReference type="InterPro" id="IPR007527">
    <property type="entry name" value="Znf_SWIM"/>
</dbReference>
<dbReference type="PANTHER" id="PTHR31973:SF190">
    <property type="entry name" value="MULE TRANSPOSASE DOMAIN-CONTAINING PROTEIN"/>
    <property type="match status" value="1"/>
</dbReference>
<evidence type="ECO:0000313" key="3">
    <source>
        <dbReference type="Proteomes" id="UP000235145"/>
    </source>
</evidence>
<gene>
    <name evidence="2" type="ORF">LSAT_V11C900464790</name>
</gene>
<protein>
    <recommendedName>
        <fullName evidence="1">SWIM-type domain-containing protein</fullName>
    </recommendedName>
</protein>
<dbReference type="Proteomes" id="UP000235145">
    <property type="component" value="Unassembled WGS sequence"/>
</dbReference>
<reference evidence="2 3" key="1">
    <citation type="journal article" date="2017" name="Nat. Commun.">
        <title>Genome assembly with in vitro proximity ligation data and whole-genome triplication in lettuce.</title>
        <authorList>
            <person name="Reyes-Chin-Wo S."/>
            <person name="Wang Z."/>
            <person name="Yang X."/>
            <person name="Kozik A."/>
            <person name="Arikit S."/>
            <person name="Song C."/>
            <person name="Xia L."/>
            <person name="Froenicke L."/>
            <person name="Lavelle D.O."/>
            <person name="Truco M.J."/>
            <person name="Xia R."/>
            <person name="Zhu S."/>
            <person name="Xu C."/>
            <person name="Xu H."/>
            <person name="Xu X."/>
            <person name="Cox K."/>
            <person name="Korf I."/>
            <person name="Meyers B.C."/>
            <person name="Michelmore R.W."/>
        </authorList>
    </citation>
    <scope>NUCLEOTIDE SEQUENCE [LARGE SCALE GENOMIC DNA]</scope>
    <source>
        <strain evidence="3">cv. Salinas</strain>
        <tissue evidence="2">Seedlings</tissue>
    </source>
</reference>